<proteinExistence type="inferred from homology"/>
<protein>
    <recommendedName>
        <fullName evidence="6">Small ribosomal subunit protein uS7</fullName>
    </recommendedName>
</protein>
<dbReference type="NCBIfam" id="TIGR01029">
    <property type="entry name" value="rpsG_bact"/>
    <property type="match status" value="1"/>
</dbReference>
<keyword evidence="5 6" id="KW-0687">Ribonucleoprotein</keyword>
<dbReference type="GO" id="GO:0006412">
    <property type="term" value="P:translation"/>
    <property type="evidence" value="ECO:0007669"/>
    <property type="project" value="UniProtKB-UniRule"/>
</dbReference>
<dbReference type="PIRSF" id="PIRSF002122">
    <property type="entry name" value="RPS7p_RPS7a_RPS5e_RPS7o"/>
    <property type="match status" value="1"/>
</dbReference>
<organism evidence="8 9">
    <name type="scientific">Candidatus Shapirobacteria bacterium GW2011_GWE2_38_30</name>
    <dbReference type="NCBI Taxonomy" id="1618490"/>
    <lineage>
        <taxon>Bacteria</taxon>
        <taxon>Candidatus Shapironibacteriota</taxon>
    </lineage>
</organism>
<comment type="subunit">
    <text evidence="6">Part of the 30S ribosomal subunit. Contacts proteins S9 and S11.</text>
</comment>
<evidence type="ECO:0000256" key="6">
    <source>
        <dbReference type="HAMAP-Rule" id="MF_00480"/>
    </source>
</evidence>
<dbReference type="InterPro" id="IPR036823">
    <property type="entry name" value="Ribosomal_uS7_dom_sf"/>
</dbReference>
<comment type="similarity">
    <text evidence="1 6">Belongs to the universal ribosomal protein uS7 family.</text>
</comment>
<dbReference type="GO" id="GO:0019843">
    <property type="term" value="F:rRNA binding"/>
    <property type="evidence" value="ECO:0007669"/>
    <property type="project" value="UniProtKB-UniRule"/>
</dbReference>
<evidence type="ECO:0000313" key="8">
    <source>
        <dbReference type="EMBL" id="KKQ67900.1"/>
    </source>
</evidence>
<evidence type="ECO:0000256" key="5">
    <source>
        <dbReference type="ARBA" id="ARBA00023274"/>
    </source>
</evidence>
<evidence type="ECO:0000256" key="2">
    <source>
        <dbReference type="ARBA" id="ARBA00022730"/>
    </source>
</evidence>
<evidence type="ECO:0000256" key="1">
    <source>
        <dbReference type="ARBA" id="ARBA00007151"/>
    </source>
</evidence>
<dbReference type="InterPro" id="IPR005717">
    <property type="entry name" value="Ribosomal_uS7_bac/org-type"/>
</dbReference>
<dbReference type="Proteomes" id="UP000034406">
    <property type="component" value="Unassembled WGS sequence"/>
</dbReference>
<reference evidence="8 9" key="1">
    <citation type="journal article" date="2015" name="Nature">
        <title>rRNA introns, odd ribosomes, and small enigmatic genomes across a large radiation of phyla.</title>
        <authorList>
            <person name="Brown C.T."/>
            <person name="Hug L.A."/>
            <person name="Thomas B.C."/>
            <person name="Sharon I."/>
            <person name="Castelle C.J."/>
            <person name="Singh A."/>
            <person name="Wilkins M.J."/>
            <person name="Williams K.H."/>
            <person name="Banfield J.F."/>
        </authorList>
    </citation>
    <scope>NUCLEOTIDE SEQUENCE [LARGE SCALE GENOMIC DNA]</scope>
</reference>
<dbReference type="SUPFAM" id="SSF47973">
    <property type="entry name" value="Ribosomal protein S7"/>
    <property type="match status" value="1"/>
</dbReference>
<keyword evidence="6" id="KW-0820">tRNA-binding</keyword>
<dbReference type="EMBL" id="LBUT01000029">
    <property type="protein sequence ID" value="KKQ67900.1"/>
    <property type="molecule type" value="Genomic_DNA"/>
</dbReference>
<dbReference type="HAMAP" id="MF_00480_B">
    <property type="entry name" value="Ribosomal_uS7_B"/>
    <property type="match status" value="1"/>
</dbReference>
<feature type="domain" description="Small ribosomal subunit protein uS7" evidence="7">
    <location>
        <begin position="3"/>
        <end position="152"/>
    </location>
</feature>
<comment type="function">
    <text evidence="6">One of the primary rRNA binding proteins, it binds directly to 16S rRNA where it nucleates assembly of the head domain of the 30S subunit. Is located at the subunit interface close to the decoding center, probably blocks exit of the E-site tRNA.</text>
</comment>
<dbReference type="Gene3D" id="1.10.455.10">
    <property type="entry name" value="Ribosomal protein S7 domain"/>
    <property type="match status" value="1"/>
</dbReference>
<keyword evidence="2 6" id="KW-0699">rRNA-binding</keyword>
<dbReference type="InterPro" id="IPR023798">
    <property type="entry name" value="Ribosomal_uS7_dom"/>
</dbReference>
<dbReference type="PATRIC" id="fig|1618490.4.peg.891"/>
<dbReference type="GO" id="GO:0003735">
    <property type="term" value="F:structural constituent of ribosome"/>
    <property type="evidence" value="ECO:0007669"/>
    <property type="project" value="InterPro"/>
</dbReference>
<accession>A0A0G0JXJ0</accession>
<dbReference type="PANTHER" id="PTHR11205">
    <property type="entry name" value="RIBOSOMAL PROTEIN S7"/>
    <property type="match status" value="1"/>
</dbReference>
<evidence type="ECO:0000256" key="3">
    <source>
        <dbReference type="ARBA" id="ARBA00022884"/>
    </source>
</evidence>
<gene>
    <name evidence="6" type="primary">rpsG</name>
    <name evidence="8" type="ORF">US90_C0029G0004</name>
</gene>
<sequence>MSRKGQSKIREIHPDAVYSNVLVSRLINYSTKDGKKMASQKQVYDALELIKKETKQNPVEIFEISLDNIRPKVEVRPRRIGGSVYQVPTPVRTHRQNSLAIRWLVNASRSRPNKQFHSFAEKLAAEILAAHKNEGSAVTKRTEVERMADANKAFAHLRW</sequence>
<keyword evidence="3 6" id="KW-0694">RNA-binding</keyword>
<evidence type="ECO:0000313" key="9">
    <source>
        <dbReference type="Proteomes" id="UP000034406"/>
    </source>
</evidence>
<dbReference type="STRING" id="1618490.US90_C0029G0004"/>
<evidence type="ECO:0000256" key="4">
    <source>
        <dbReference type="ARBA" id="ARBA00022980"/>
    </source>
</evidence>
<evidence type="ECO:0000259" key="7">
    <source>
        <dbReference type="Pfam" id="PF00177"/>
    </source>
</evidence>
<dbReference type="CDD" id="cd14869">
    <property type="entry name" value="uS7_Bacteria"/>
    <property type="match status" value="1"/>
</dbReference>
<dbReference type="AlphaFoldDB" id="A0A0G0JXJ0"/>
<name>A0A0G0JXJ0_9BACT</name>
<dbReference type="GO" id="GO:0015935">
    <property type="term" value="C:small ribosomal subunit"/>
    <property type="evidence" value="ECO:0007669"/>
    <property type="project" value="InterPro"/>
</dbReference>
<dbReference type="Pfam" id="PF00177">
    <property type="entry name" value="Ribosomal_S7"/>
    <property type="match status" value="1"/>
</dbReference>
<dbReference type="GO" id="GO:0000049">
    <property type="term" value="F:tRNA binding"/>
    <property type="evidence" value="ECO:0007669"/>
    <property type="project" value="UniProtKB-UniRule"/>
</dbReference>
<comment type="caution">
    <text evidence="8">The sequence shown here is derived from an EMBL/GenBank/DDBJ whole genome shotgun (WGS) entry which is preliminary data.</text>
</comment>
<keyword evidence="4 6" id="KW-0689">Ribosomal protein</keyword>
<dbReference type="InterPro" id="IPR000235">
    <property type="entry name" value="Ribosomal_uS7"/>
</dbReference>